<dbReference type="EMBL" id="MN740913">
    <property type="protein sequence ID" value="QHU17501.1"/>
    <property type="molecule type" value="Genomic_DNA"/>
</dbReference>
<organism evidence="1">
    <name type="scientific">viral metagenome</name>
    <dbReference type="NCBI Taxonomy" id="1070528"/>
    <lineage>
        <taxon>unclassified sequences</taxon>
        <taxon>metagenomes</taxon>
        <taxon>organismal metagenomes</taxon>
    </lineage>
</organism>
<evidence type="ECO:0000313" key="1">
    <source>
        <dbReference type="EMBL" id="QHU17501.1"/>
    </source>
</evidence>
<protein>
    <submittedName>
        <fullName evidence="1">Uncharacterized protein</fullName>
    </submittedName>
</protein>
<accession>A0A6C0KK06</accession>
<reference evidence="1" key="1">
    <citation type="journal article" date="2020" name="Nature">
        <title>Giant virus diversity and host interactions through global metagenomics.</title>
        <authorList>
            <person name="Schulz F."/>
            <person name="Roux S."/>
            <person name="Paez-Espino D."/>
            <person name="Jungbluth S."/>
            <person name="Walsh D.A."/>
            <person name="Denef V.J."/>
            <person name="McMahon K.D."/>
            <person name="Konstantinidis K.T."/>
            <person name="Eloe-Fadrosh E.A."/>
            <person name="Kyrpides N.C."/>
            <person name="Woyke T."/>
        </authorList>
    </citation>
    <scope>NUCLEOTIDE SEQUENCE</scope>
    <source>
        <strain evidence="1">GVMAG-S-3300012000-57</strain>
    </source>
</reference>
<dbReference type="AlphaFoldDB" id="A0A6C0KK06"/>
<sequence length="827" mass="88861">MATQSNSLPDAMKAILAKLAVADLFSGDNPTVAEETALVRDLIEVCGEVIAFKALSTHKNDTYTDANGKAIYAGSYNNNPLNDNTMKTGQAMSPGQELALCMFIRANLSLSSILNVITYGQLIAYTHMITADVSEESLSLKLSLARRTQYDLHRQVIFGTTAAAINLAVFDSTSVSDLLYAVNVDGALTNSNSVYPQLSSSSATTKYLAKLWLLTKVTKPAHAIRTSSGLTGNYYAWSTAQSTVTSNNGTAITYTRTAISLSNNSTAGFSLKEVIDYIISTAKTPLTYKVDSVISNDTIYYLNGATSTVDGSLNGDNLLSSLTSLPKGVKSLVEFGLNTTQLRLIGVSLEDVYNYFATTATPLSAANAAAAGWKYDEIVDIYMFSDLTSNGTVFTFVPFSETNVTNNRKLVDAFLSIYQETIGQSTFVTNVNNRYRTLNQLASTTSVPVGSESQRIAVISYLLYAMQYNQTGTPADTTRPYTSAKETLDFAATLLPNVTPPISLKSLFHVAEAVGGTNSTSGPSRFNVNDLVNKFKCLPNEVRNKNVGGAFSYTDYNLGSNGTLVTSRYSWPESLVLNTWGGDEIFSASVTNSLGVSIYPVSIVNALRGSDGARAIIATNDSGVTYFKQNYDGIPYGTLVYRVGEAKVVADVHTSFSDLVGGITPSHTVLAAVFDALNLTSAQAKQYIGKSFGSTTVSLVTISMMANLSPSQRRAILGGIASAANQYSLAGLSTEQFLKLGYSSTEWSTYIKGGNLSVNVTLYDLLTLTEDVQVLDSDFYLSSTTVKRAVFHTKESRMELVRAFISGASLEDQEKLALAAFSDIPRP</sequence>
<name>A0A6C0KK06_9ZZZZ</name>
<proteinExistence type="predicted"/>